<keyword evidence="1" id="KW-0472">Membrane</keyword>
<name>A0ABX7S431_9BACT</name>
<protein>
    <submittedName>
        <fullName evidence="2">Uncharacterized protein</fullName>
    </submittedName>
</protein>
<proteinExistence type="predicted"/>
<evidence type="ECO:0000313" key="2">
    <source>
        <dbReference type="EMBL" id="QTA37166.1"/>
    </source>
</evidence>
<organism evidence="2 3">
    <name type="scientific">Thermosipho ferrireducens</name>
    <dbReference type="NCBI Taxonomy" id="2571116"/>
    <lineage>
        <taxon>Bacteria</taxon>
        <taxon>Thermotogati</taxon>
        <taxon>Thermotogota</taxon>
        <taxon>Thermotogae</taxon>
        <taxon>Thermotogales</taxon>
        <taxon>Fervidobacteriaceae</taxon>
        <taxon>Thermosipho</taxon>
    </lineage>
</organism>
<feature type="transmembrane region" description="Helical" evidence="1">
    <location>
        <begin position="51"/>
        <end position="69"/>
    </location>
</feature>
<sequence length="171" mass="19853">MEKYLTELFSKKIPSNDFVTFNALLFSIGFTTNVFSNVFFKSEFLKISNTIYLLGVLGCLIFSWKWYSVILKNNSKFEIIIYLYVILSIVFILIGYFIPYVFIIPGILVLSLILTVEKFFKKENNETETLIPNPWMSVIFVILTLTFYTVELAPNLNEAVRSKNREGFTDS</sequence>
<accession>A0ABX7S431</accession>
<evidence type="ECO:0000313" key="3">
    <source>
        <dbReference type="Proteomes" id="UP000671862"/>
    </source>
</evidence>
<keyword evidence="3" id="KW-1185">Reference proteome</keyword>
<feature type="transmembrane region" description="Helical" evidence="1">
    <location>
        <begin position="134"/>
        <end position="153"/>
    </location>
</feature>
<keyword evidence="1" id="KW-0812">Transmembrane</keyword>
<feature type="transmembrane region" description="Helical" evidence="1">
    <location>
        <begin position="21"/>
        <end position="39"/>
    </location>
</feature>
<keyword evidence="1" id="KW-1133">Transmembrane helix</keyword>
<gene>
    <name evidence="2" type="ORF">JYK00_05285</name>
</gene>
<dbReference type="Proteomes" id="UP000671862">
    <property type="component" value="Chromosome"/>
</dbReference>
<feature type="transmembrane region" description="Helical" evidence="1">
    <location>
        <begin position="81"/>
        <end position="114"/>
    </location>
</feature>
<reference evidence="2 3" key="1">
    <citation type="submission" date="2021-03" db="EMBL/GenBank/DDBJ databases">
        <title>Thermosipho ferrireducens sp.nov., an anaerobic thermophilic iron-reducing bacterium isolated from a deep-sea hydrothermal sulfide deposits.</title>
        <authorList>
            <person name="Zeng X."/>
            <person name="Chen Y."/>
            <person name="Shao Z."/>
        </authorList>
    </citation>
    <scope>NUCLEOTIDE SEQUENCE [LARGE SCALE GENOMIC DNA]</scope>
    <source>
        <strain evidence="2 3">JL129W03</strain>
    </source>
</reference>
<dbReference type="EMBL" id="CP071446">
    <property type="protein sequence ID" value="QTA37166.1"/>
    <property type="molecule type" value="Genomic_DNA"/>
</dbReference>
<dbReference type="RefSeq" id="WP_207565891.1">
    <property type="nucleotide sequence ID" value="NZ_CP071446.1"/>
</dbReference>
<evidence type="ECO:0000256" key="1">
    <source>
        <dbReference type="SAM" id="Phobius"/>
    </source>
</evidence>